<accession>A0AA39D0W4</accession>
<dbReference type="Gene3D" id="3.30.530.20">
    <property type="match status" value="1"/>
</dbReference>
<comment type="caution">
    <text evidence="1">The sequence shown here is derived from an EMBL/GenBank/DDBJ whole genome shotgun (WGS) entry which is preliminary data.</text>
</comment>
<evidence type="ECO:0000313" key="1">
    <source>
        <dbReference type="EMBL" id="KAJ9643329.1"/>
    </source>
</evidence>
<dbReference type="EMBL" id="JAPDRN010000008">
    <property type="protein sequence ID" value="KAJ9643329.1"/>
    <property type="molecule type" value="Genomic_DNA"/>
</dbReference>
<name>A0AA39D0W4_9EURO</name>
<dbReference type="Pfam" id="PF10604">
    <property type="entry name" value="Polyketide_cyc2"/>
    <property type="match status" value="1"/>
</dbReference>
<dbReference type="AlphaFoldDB" id="A0AA39D0W4"/>
<evidence type="ECO:0000313" key="2">
    <source>
        <dbReference type="Proteomes" id="UP001172681"/>
    </source>
</evidence>
<dbReference type="InterPro" id="IPR023393">
    <property type="entry name" value="START-like_dom_sf"/>
</dbReference>
<keyword evidence="2" id="KW-1185">Reference proteome</keyword>
<reference evidence="1" key="1">
    <citation type="submission" date="2022-10" db="EMBL/GenBank/DDBJ databases">
        <title>Culturing micro-colonial fungi from biological soil crusts in the Mojave desert and describing Neophaeococcomyces mojavensis, and introducing the new genera and species Taxawa tesnikishii.</title>
        <authorList>
            <person name="Kurbessoian T."/>
            <person name="Stajich J.E."/>
        </authorList>
    </citation>
    <scope>NUCLEOTIDE SEQUENCE</scope>
    <source>
        <strain evidence="1">TK_35</strain>
    </source>
</reference>
<dbReference type="SUPFAM" id="SSF55961">
    <property type="entry name" value="Bet v1-like"/>
    <property type="match status" value="1"/>
</dbReference>
<dbReference type="Proteomes" id="UP001172681">
    <property type="component" value="Unassembled WGS sequence"/>
</dbReference>
<organism evidence="1 2">
    <name type="scientific">Knufia peltigerae</name>
    <dbReference type="NCBI Taxonomy" id="1002370"/>
    <lineage>
        <taxon>Eukaryota</taxon>
        <taxon>Fungi</taxon>
        <taxon>Dikarya</taxon>
        <taxon>Ascomycota</taxon>
        <taxon>Pezizomycotina</taxon>
        <taxon>Eurotiomycetes</taxon>
        <taxon>Chaetothyriomycetidae</taxon>
        <taxon>Chaetothyriales</taxon>
        <taxon>Trichomeriaceae</taxon>
        <taxon>Knufia</taxon>
    </lineage>
</organism>
<gene>
    <name evidence="1" type="ORF">H2204_002225</name>
</gene>
<dbReference type="InterPro" id="IPR019587">
    <property type="entry name" value="Polyketide_cyclase/dehydratase"/>
</dbReference>
<dbReference type="CDD" id="cd07821">
    <property type="entry name" value="PYR_PYL_RCAR_like"/>
    <property type="match status" value="1"/>
</dbReference>
<evidence type="ECO:0008006" key="3">
    <source>
        <dbReference type="Google" id="ProtNLM"/>
    </source>
</evidence>
<proteinExistence type="predicted"/>
<sequence length="147" mass="16095">MAPPRTKVLEKQVTWETPIEQIWALLSSFGALKAWMPIKSCTVDGHGIGTVRTVMAGGVAASASRAYETLEVLDQEQHLISYKVEFEGGQVPTLYGNWKLESRGEGSTTVTWWIDSKEATEDAIPAIAATFEPFVLEALRGLKKALS</sequence>
<protein>
    <recommendedName>
        <fullName evidence="3">SRPBCC family protein</fullName>
    </recommendedName>
</protein>